<reference evidence="5 6" key="1">
    <citation type="submission" date="2018-06" db="EMBL/GenBank/DDBJ databases">
        <title>Genomic Encyclopedia of Type Strains, Phase IV (KMG-IV): sequencing the most valuable type-strain genomes for metagenomic binning, comparative biology and taxonomic classification.</title>
        <authorList>
            <person name="Goeker M."/>
        </authorList>
    </citation>
    <scope>NUCLEOTIDE SEQUENCE [LARGE SCALE GENOMIC DNA]</scope>
    <source>
        <strain evidence="5 6">DSM 44599</strain>
    </source>
</reference>
<comment type="caution">
    <text evidence="5">The sequence shown here is derived from an EMBL/GenBank/DDBJ whole genome shotgun (WGS) entry which is preliminary data.</text>
</comment>
<dbReference type="InterPro" id="IPR050641">
    <property type="entry name" value="RIFMO-like"/>
</dbReference>
<evidence type="ECO:0000313" key="6">
    <source>
        <dbReference type="Proteomes" id="UP000252586"/>
    </source>
</evidence>
<keyword evidence="2" id="KW-0285">Flavoprotein</keyword>
<keyword evidence="3" id="KW-0274">FAD</keyword>
<accession>A0A366DRK3</accession>
<proteinExistence type="predicted"/>
<protein>
    <submittedName>
        <fullName evidence="5">2-polyprenyl-6-methoxyphenol hydroxylase-like FAD-dependent oxidoreductase</fullName>
    </submittedName>
</protein>
<dbReference type="Gene3D" id="3.30.9.10">
    <property type="entry name" value="D-Amino Acid Oxidase, subunit A, domain 2"/>
    <property type="match status" value="1"/>
</dbReference>
<evidence type="ECO:0000256" key="3">
    <source>
        <dbReference type="ARBA" id="ARBA00022827"/>
    </source>
</evidence>
<evidence type="ECO:0000256" key="1">
    <source>
        <dbReference type="ARBA" id="ARBA00001974"/>
    </source>
</evidence>
<dbReference type="GO" id="GO:0016709">
    <property type="term" value="F:oxidoreductase activity, acting on paired donors, with incorporation or reduction of molecular oxygen, NAD(P)H as one donor, and incorporation of one atom of oxygen"/>
    <property type="evidence" value="ECO:0007669"/>
    <property type="project" value="UniProtKB-ARBA"/>
</dbReference>
<dbReference type="PANTHER" id="PTHR43004">
    <property type="entry name" value="TRK SYSTEM POTASSIUM UPTAKE PROTEIN"/>
    <property type="match status" value="1"/>
</dbReference>
<dbReference type="PANTHER" id="PTHR43004:SF19">
    <property type="entry name" value="BINDING MONOOXYGENASE, PUTATIVE (JCVI)-RELATED"/>
    <property type="match status" value="1"/>
</dbReference>
<evidence type="ECO:0000256" key="2">
    <source>
        <dbReference type="ARBA" id="ARBA00022630"/>
    </source>
</evidence>
<feature type="domain" description="FAD-binding" evidence="4">
    <location>
        <begin position="2"/>
        <end position="341"/>
    </location>
</feature>
<dbReference type="AlphaFoldDB" id="A0A366DRK3"/>
<dbReference type="STRING" id="1210090.GCA_001613185_02639"/>
<sequence length="452" mass="48392">MLVVGAGPAGLTAAATLARYGVSTLLVDRRAEVGAAPRATVISLRSMEIFRAMGLEAELRGGSVDVEMLAWRCRTLAEVGNGEASDVGFPSRGRAARLSPTTPLCAPQDHLERVLSRYVGALAPVEVRRGVELVDLEVGPDGVDARLSDSTQVHARYLIAADGAHSTVRSMLDIGMTVPPTELTGFTVVMRAPLWDRIGPHRYLIYSVGAPGAEGVFIPAGPDDRWVYAAETTAPDSEAAALERIRVAAGDASLSAEIHGIHRVTAVSQLAERFRHDSAFLVGDAAHRVTPRGATGMNTAVHDGFDLGWKLGWVLAGWAPPHLLDTYEAERRPVAEHNVARSADPTGSWRSAEQELRADLGGRLPHARLRDGRSTLDLLGPGLTILRRRAPGRPPPRTPDSAAMITRLVDEKASRAIGLDENGVIVRPDGKYVRTARAARIRHTAQSDAAVR</sequence>
<dbReference type="Gene3D" id="3.40.30.120">
    <property type="match status" value="1"/>
</dbReference>
<evidence type="ECO:0000313" key="5">
    <source>
        <dbReference type="EMBL" id="RBO92716.1"/>
    </source>
</evidence>
<evidence type="ECO:0000259" key="4">
    <source>
        <dbReference type="Pfam" id="PF01494"/>
    </source>
</evidence>
<dbReference type="Pfam" id="PF01494">
    <property type="entry name" value="FAD_binding_3"/>
    <property type="match status" value="1"/>
</dbReference>
<dbReference type="GO" id="GO:0071949">
    <property type="term" value="F:FAD binding"/>
    <property type="evidence" value="ECO:0007669"/>
    <property type="project" value="InterPro"/>
</dbReference>
<dbReference type="EMBL" id="QNRE01000003">
    <property type="protein sequence ID" value="RBO92716.1"/>
    <property type="molecule type" value="Genomic_DNA"/>
</dbReference>
<keyword evidence="6" id="KW-1185">Reference proteome</keyword>
<dbReference type="InterPro" id="IPR002938">
    <property type="entry name" value="FAD-bd"/>
</dbReference>
<dbReference type="Proteomes" id="UP000252586">
    <property type="component" value="Unassembled WGS sequence"/>
</dbReference>
<dbReference type="InterPro" id="IPR036188">
    <property type="entry name" value="FAD/NAD-bd_sf"/>
</dbReference>
<comment type="cofactor">
    <cofactor evidence="1">
        <name>FAD</name>
        <dbReference type="ChEBI" id="CHEBI:57692"/>
    </cofactor>
</comment>
<dbReference type="Gene3D" id="3.50.50.60">
    <property type="entry name" value="FAD/NAD(P)-binding domain"/>
    <property type="match status" value="1"/>
</dbReference>
<organism evidence="5 6">
    <name type="scientific">Nocardia puris</name>
    <dbReference type="NCBI Taxonomy" id="208602"/>
    <lineage>
        <taxon>Bacteria</taxon>
        <taxon>Bacillati</taxon>
        <taxon>Actinomycetota</taxon>
        <taxon>Actinomycetes</taxon>
        <taxon>Mycobacteriales</taxon>
        <taxon>Nocardiaceae</taxon>
        <taxon>Nocardia</taxon>
    </lineage>
</organism>
<gene>
    <name evidence="5" type="ORF">DFR74_103360</name>
</gene>
<name>A0A366DRK3_9NOCA</name>
<dbReference type="PRINTS" id="PR00420">
    <property type="entry name" value="RNGMNOXGNASE"/>
</dbReference>
<dbReference type="SUPFAM" id="SSF51905">
    <property type="entry name" value="FAD/NAD(P)-binding domain"/>
    <property type="match status" value="1"/>
</dbReference>